<dbReference type="NCBIfam" id="TIGR03804">
    <property type="entry name" value="para_beta_helix"/>
    <property type="match status" value="1"/>
</dbReference>
<comment type="pathway">
    <text evidence="1">Protein modification; protein ubiquitination.</text>
</comment>
<keyword evidence="2" id="KW-0677">Repeat</keyword>
<dbReference type="InterPro" id="IPR039448">
    <property type="entry name" value="Beta_helix"/>
</dbReference>
<keyword evidence="4" id="KW-0732">Signal</keyword>
<dbReference type="Gene3D" id="2.160.20.10">
    <property type="entry name" value="Single-stranded right-handed beta-helix, Pectin lyase-like"/>
    <property type="match status" value="1"/>
</dbReference>
<evidence type="ECO:0000259" key="5">
    <source>
        <dbReference type="Pfam" id="PF00646"/>
    </source>
</evidence>
<dbReference type="InterPro" id="IPR051550">
    <property type="entry name" value="SCF-Subunits/Alg-Epimerases"/>
</dbReference>
<dbReference type="Pfam" id="PF00646">
    <property type="entry name" value="F-box"/>
    <property type="match status" value="1"/>
</dbReference>
<reference evidence="7" key="1">
    <citation type="submission" date="2025-08" db="UniProtKB">
        <authorList>
            <consortium name="Ensembl"/>
        </authorList>
    </citation>
    <scope>IDENTIFICATION</scope>
</reference>
<dbReference type="SUPFAM" id="SSF81383">
    <property type="entry name" value="F-box domain"/>
    <property type="match status" value="1"/>
</dbReference>
<dbReference type="InterPro" id="IPR006626">
    <property type="entry name" value="PbH1"/>
</dbReference>
<evidence type="ECO:0000256" key="3">
    <source>
        <dbReference type="ARBA" id="ARBA00022786"/>
    </source>
</evidence>
<dbReference type="InterPro" id="IPR011050">
    <property type="entry name" value="Pectin_lyase_fold/virulence"/>
</dbReference>
<dbReference type="SUPFAM" id="SSF51126">
    <property type="entry name" value="Pectin lyase-like"/>
    <property type="match status" value="1"/>
</dbReference>
<feature type="signal peptide" evidence="4">
    <location>
        <begin position="1"/>
        <end position="21"/>
    </location>
</feature>
<evidence type="ECO:0000313" key="8">
    <source>
        <dbReference type="Proteomes" id="UP000694522"/>
    </source>
</evidence>
<evidence type="ECO:0000256" key="2">
    <source>
        <dbReference type="ARBA" id="ARBA00022737"/>
    </source>
</evidence>
<keyword evidence="8" id="KW-1185">Reference proteome</keyword>
<dbReference type="GO" id="GO:0006511">
    <property type="term" value="P:ubiquitin-dependent protein catabolic process"/>
    <property type="evidence" value="ECO:0007669"/>
    <property type="project" value="TreeGrafter"/>
</dbReference>
<dbReference type="InterPro" id="IPR022441">
    <property type="entry name" value="Para_beta_helix_rpt-2"/>
</dbReference>
<feature type="chain" id="PRO_5047316978" evidence="4">
    <location>
        <begin position="22"/>
        <end position="492"/>
    </location>
</feature>
<protein>
    <submittedName>
        <fullName evidence="7">F-box protein 10</fullName>
    </submittedName>
</protein>
<dbReference type="PANTHER" id="PTHR22990:SF15">
    <property type="entry name" value="F-BOX ONLY PROTEIN 10"/>
    <property type="match status" value="1"/>
</dbReference>
<evidence type="ECO:0000313" key="7">
    <source>
        <dbReference type="Ensembl" id="ENSACOP00000020945.1"/>
    </source>
</evidence>
<proteinExistence type="predicted"/>
<name>A0A8B9G976_9PSIT</name>
<organism evidence="7 8">
    <name type="scientific">Amazona collaria</name>
    <name type="common">yellow-billed parrot</name>
    <dbReference type="NCBI Taxonomy" id="241587"/>
    <lineage>
        <taxon>Eukaryota</taxon>
        <taxon>Metazoa</taxon>
        <taxon>Chordata</taxon>
        <taxon>Craniata</taxon>
        <taxon>Vertebrata</taxon>
        <taxon>Euteleostomi</taxon>
        <taxon>Archelosauria</taxon>
        <taxon>Archosauria</taxon>
        <taxon>Dinosauria</taxon>
        <taxon>Saurischia</taxon>
        <taxon>Theropoda</taxon>
        <taxon>Coelurosauria</taxon>
        <taxon>Aves</taxon>
        <taxon>Neognathae</taxon>
        <taxon>Neoaves</taxon>
        <taxon>Telluraves</taxon>
        <taxon>Australaves</taxon>
        <taxon>Psittaciformes</taxon>
        <taxon>Psittacidae</taxon>
        <taxon>Amazona</taxon>
    </lineage>
</organism>
<evidence type="ECO:0000259" key="6">
    <source>
        <dbReference type="Pfam" id="PF13229"/>
    </source>
</evidence>
<feature type="domain" description="Right handed beta helix" evidence="6">
    <location>
        <begin position="365"/>
        <end position="485"/>
    </location>
</feature>
<dbReference type="SMART" id="SM00710">
    <property type="entry name" value="PbH1"/>
    <property type="match status" value="3"/>
</dbReference>
<dbReference type="Ensembl" id="ENSACOT00000021700.1">
    <property type="protein sequence ID" value="ENSACOP00000020945.1"/>
    <property type="gene ID" value="ENSACOG00000014400.1"/>
</dbReference>
<reference evidence="7" key="2">
    <citation type="submission" date="2025-09" db="UniProtKB">
        <authorList>
            <consortium name="Ensembl"/>
        </authorList>
    </citation>
    <scope>IDENTIFICATION</scope>
</reference>
<dbReference type="GO" id="GO:0042981">
    <property type="term" value="P:regulation of apoptotic process"/>
    <property type="evidence" value="ECO:0007669"/>
    <property type="project" value="TreeGrafter"/>
</dbReference>
<dbReference type="PANTHER" id="PTHR22990">
    <property type="entry name" value="F-BOX ONLY PROTEIN"/>
    <property type="match status" value="1"/>
</dbReference>
<evidence type="ECO:0000256" key="1">
    <source>
        <dbReference type="ARBA" id="ARBA00004906"/>
    </source>
</evidence>
<dbReference type="Pfam" id="PF13229">
    <property type="entry name" value="Beta_helix"/>
    <property type="match status" value="1"/>
</dbReference>
<dbReference type="Proteomes" id="UP000694522">
    <property type="component" value="Unplaced"/>
</dbReference>
<dbReference type="AlphaFoldDB" id="A0A8B9G976"/>
<keyword evidence="3" id="KW-0833">Ubl conjugation pathway</keyword>
<accession>A0A8B9G976</accession>
<sequence>MHPGGVVLLILACLCLPDLRCCSLVCRGWYELLLSLDKTDGGSAWAALSTDTPTGLTSLVWSHSHGENTGAEFSSLQAALGTTSPYSHLVLLPGVHEEQSKVLLKVPVEVVMQGKLGDLALLASIDQHCPTACFCNVVFMLFFFSVLYKTSSGYVQFNSCNFESGQLQIHAPEMCQVKFRTFNQSSIYFHSMARCILGSCEFASGENVSIIVEGCPSCDCNQACKHLAMLAKPHAVSMWEPDPAGCPLAKWDDCGGITAGPMRTCEIVVGQLADSKGEESPALDSDCSDSDSNSNYIEDAQAAYKLPYQAHSLSHTIANVMESRLQSNRLRTLQRDLKLKSLQQELQQDKEAQSLANSLQHCWRTIYSQGQAKLEGSIFRDLTYRVHCMQSSKVIILRNDIHHCKVPGIFLRLSAEGLIADSHIHSHCEAGVDIRKEANPLVLCNKIHSGLHSGIVVIGNRKGIIHNNQIYGNKEAGIYIWYNGNPAAKYVI</sequence>
<feature type="domain" description="F-box" evidence="5">
    <location>
        <begin position="6"/>
        <end position="37"/>
    </location>
</feature>
<dbReference type="InterPro" id="IPR012334">
    <property type="entry name" value="Pectin_lyas_fold"/>
</dbReference>
<dbReference type="InterPro" id="IPR036047">
    <property type="entry name" value="F-box-like_dom_sf"/>
</dbReference>
<dbReference type="InterPro" id="IPR001810">
    <property type="entry name" value="F-box_dom"/>
</dbReference>
<evidence type="ECO:0000256" key="4">
    <source>
        <dbReference type="SAM" id="SignalP"/>
    </source>
</evidence>